<comment type="caution">
    <text evidence="2">The sequence shown here is derived from an EMBL/GenBank/DDBJ whole genome shotgun (WGS) entry which is preliminary data.</text>
</comment>
<dbReference type="VEuPathDB" id="ToxoDB:CSUI_002500"/>
<feature type="compositionally biased region" description="Acidic residues" evidence="1">
    <location>
        <begin position="193"/>
        <end position="203"/>
    </location>
</feature>
<keyword evidence="3" id="KW-1185">Reference proteome</keyword>
<reference evidence="2 3" key="1">
    <citation type="journal article" date="2017" name="Int. J. Parasitol.">
        <title>The genome of the protozoan parasite Cystoisospora suis and a reverse vaccinology approach to identify vaccine candidates.</title>
        <authorList>
            <person name="Palmieri N."/>
            <person name="Shrestha A."/>
            <person name="Ruttkowski B."/>
            <person name="Beck T."/>
            <person name="Vogl C."/>
            <person name="Tomley F."/>
            <person name="Blake D.P."/>
            <person name="Joachim A."/>
        </authorList>
    </citation>
    <scope>NUCLEOTIDE SEQUENCE [LARGE SCALE GENOMIC DNA]</scope>
    <source>
        <strain evidence="2 3">Wien I</strain>
    </source>
</reference>
<feature type="compositionally biased region" description="Acidic residues" evidence="1">
    <location>
        <begin position="169"/>
        <end position="183"/>
    </location>
</feature>
<dbReference type="RefSeq" id="XP_067925323.1">
    <property type="nucleotide sequence ID" value="XM_068062700.1"/>
</dbReference>
<name>A0A2C6L7U5_9APIC</name>
<feature type="compositionally biased region" description="Basic and acidic residues" evidence="1">
    <location>
        <begin position="111"/>
        <end position="125"/>
    </location>
</feature>
<evidence type="ECO:0000313" key="2">
    <source>
        <dbReference type="EMBL" id="PHJ23648.1"/>
    </source>
</evidence>
<dbReference type="EMBL" id="MIGC01001046">
    <property type="protein sequence ID" value="PHJ23648.1"/>
    <property type="molecule type" value="Genomic_DNA"/>
</dbReference>
<dbReference type="OrthoDB" id="332073at2759"/>
<accession>A0A2C6L7U5</accession>
<proteinExistence type="predicted"/>
<feature type="non-terminal residue" evidence="2">
    <location>
        <position position="1"/>
    </location>
</feature>
<protein>
    <submittedName>
        <fullName evidence="2">Trapp trafficking subunit</fullName>
    </submittedName>
</protein>
<organism evidence="2 3">
    <name type="scientific">Cystoisospora suis</name>
    <dbReference type="NCBI Taxonomy" id="483139"/>
    <lineage>
        <taxon>Eukaryota</taxon>
        <taxon>Sar</taxon>
        <taxon>Alveolata</taxon>
        <taxon>Apicomplexa</taxon>
        <taxon>Conoidasida</taxon>
        <taxon>Coccidia</taxon>
        <taxon>Eucoccidiorida</taxon>
        <taxon>Eimeriorina</taxon>
        <taxon>Sarcocystidae</taxon>
        <taxon>Cystoisospora</taxon>
    </lineage>
</organism>
<dbReference type="AlphaFoldDB" id="A0A2C6L7U5"/>
<dbReference type="Proteomes" id="UP000221165">
    <property type="component" value="Unassembled WGS sequence"/>
</dbReference>
<evidence type="ECO:0000313" key="3">
    <source>
        <dbReference type="Proteomes" id="UP000221165"/>
    </source>
</evidence>
<gene>
    <name evidence="2" type="ORF">CSUI_002500</name>
</gene>
<dbReference type="GeneID" id="94425911"/>
<evidence type="ECO:0000256" key="1">
    <source>
        <dbReference type="SAM" id="MobiDB-lite"/>
    </source>
</evidence>
<feature type="region of interest" description="Disordered" evidence="1">
    <location>
        <begin position="103"/>
        <end position="208"/>
    </location>
</feature>
<sequence length="288" mass="32121">VNPQYLGKCLSLELIFSVLPVDSSPLSSVDTLRESCQVPFSAWAASHGLNASCTRSLQSLLSAPTIDLLGVPFSSCFTGGRYDGETTIASLFQHVLLSRASQKSKATRSSSCERKREDEKARESNMKTSSLRTHEPHLQDEGGEEEETEASSSSSRQPHARTEKKKGEDDEGKEEEEEQEEEEEKKRKMMEDVRDEEDDEQQEELNPYKWWAPPIGAAEDFLFASSSAFSMDGLSDRLGRTMELLVQSLATLSSPGIVSQDSPPSHPDFLLSLFCRSKKKKKRFEPSC</sequence>